<organism evidence="1 2">
    <name type="scientific">Lactuca virosa</name>
    <dbReference type="NCBI Taxonomy" id="75947"/>
    <lineage>
        <taxon>Eukaryota</taxon>
        <taxon>Viridiplantae</taxon>
        <taxon>Streptophyta</taxon>
        <taxon>Embryophyta</taxon>
        <taxon>Tracheophyta</taxon>
        <taxon>Spermatophyta</taxon>
        <taxon>Magnoliopsida</taxon>
        <taxon>eudicotyledons</taxon>
        <taxon>Gunneridae</taxon>
        <taxon>Pentapetalae</taxon>
        <taxon>asterids</taxon>
        <taxon>campanulids</taxon>
        <taxon>Asterales</taxon>
        <taxon>Asteraceae</taxon>
        <taxon>Cichorioideae</taxon>
        <taxon>Cichorieae</taxon>
        <taxon>Lactucinae</taxon>
        <taxon>Lactuca</taxon>
    </lineage>
</organism>
<comment type="caution">
    <text evidence="1">The sequence shown here is derived from an EMBL/GenBank/DDBJ whole genome shotgun (WGS) entry which is preliminary data.</text>
</comment>
<dbReference type="AlphaFoldDB" id="A0AAU9M060"/>
<reference evidence="1 2" key="1">
    <citation type="submission" date="2022-01" db="EMBL/GenBank/DDBJ databases">
        <authorList>
            <person name="Xiong W."/>
            <person name="Schranz E."/>
        </authorList>
    </citation>
    <scope>NUCLEOTIDE SEQUENCE [LARGE SCALE GENOMIC DNA]</scope>
</reference>
<dbReference type="Proteomes" id="UP001157418">
    <property type="component" value="Unassembled WGS sequence"/>
</dbReference>
<name>A0AAU9M060_9ASTR</name>
<evidence type="ECO:0000313" key="2">
    <source>
        <dbReference type="Proteomes" id="UP001157418"/>
    </source>
</evidence>
<gene>
    <name evidence="1" type="ORF">LVIROSA_LOCUS5120</name>
</gene>
<dbReference type="EMBL" id="CAKMRJ010000052">
    <property type="protein sequence ID" value="CAH1417439.1"/>
    <property type="molecule type" value="Genomic_DNA"/>
</dbReference>
<accession>A0AAU9M060</accession>
<keyword evidence="2" id="KW-1185">Reference proteome</keyword>
<protein>
    <submittedName>
        <fullName evidence="1">Uncharacterized protein</fullName>
    </submittedName>
</protein>
<proteinExistence type="predicted"/>
<sequence>MASFITPPPHLLSSSLQSRYRASLSTTITTLNSASFLSLHPLCFLKWRLVQVKVYILCIGLKPFIW</sequence>
<evidence type="ECO:0000313" key="1">
    <source>
        <dbReference type="EMBL" id="CAH1417439.1"/>
    </source>
</evidence>